<feature type="transmembrane region" description="Helical" evidence="1">
    <location>
        <begin position="254"/>
        <end position="280"/>
    </location>
</feature>
<dbReference type="Proteomes" id="UP000068137">
    <property type="component" value="Chromosome"/>
</dbReference>
<feature type="transmembrane region" description="Helical" evidence="1">
    <location>
        <begin position="334"/>
        <end position="357"/>
    </location>
</feature>
<dbReference type="GO" id="GO:0016747">
    <property type="term" value="F:acyltransferase activity, transferring groups other than amino-acyl groups"/>
    <property type="evidence" value="ECO:0007669"/>
    <property type="project" value="InterPro"/>
</dbReference>
<feature type="domain" description="Acyltransferase 3" evidence="2">
    <location>
        <begin position="9"/>
        <end position="379"/>
    </location>
</feature>
<feature type="transmembrane region" description="Helical" evidence="1">
    <location>
        <begin position="12"/>
        <end position="32"/>
    </location>
</feature>
<dbReference type="KEGG" id="cbq:AL705_05335"/>
<proteinExistence type="predicted"/>
<evidence type="ECO:0000313" key="3">
    <source>
        <dbReference type="EMBL" id="ALE19113.1"/>
    </source>
</evidence>
<dbReference type="InterPro" id="IPR050879">
    <property type="entry name" value="Acyltransferase_3"/>
</dbReference>
<organism evidence="3 4">
    <name type="scientific">Lawsonella clevelandensis</name>
    <dbReference type="NCBI Taxonomy" id="1528099"/>
    <lineage>
        <taxon>Bacteria</taxon>
        <taxon>Bacillati</taxon>
        <taxon>Actinomycetota</taxon>
        <taxon>Actinomycetes</taxon>
        <taxon>Mycobacteriales</taxon>
        <taxon>Lawsonellaceae</taxon>
        <taxon>Lawsonella</taxon>
    </lineage>
</organism>
<feature type="transmembrane region" description="Helical" evidence="1">
    <location>
        <begin position="224"/>
        <end position="242"/>
    </location>
</feature>
<dbReference type="OrthoDB" id="5242306at2"/>
<name>A0A0M4M8J9_9ACTN</name>
<dbReference type="GO" id="GO:0016020">
    <property type="term" value="C:membrane"/>
    <property type="evidence" value="ECO:0007669"/>
    <property type="project" value="TreeGrafter"/>
</dbReference>
<dbReference type="GO" id="GO:0009103">
    <property type="term" value="P:lipopolysaccharide biosynthetic process"/>
    <property type="evidence" value="ECO:0007669"/>
    <property type="project" value="TreeGrafter"/>
</dbReference>
<dbReference type="Pfam" id="PF01757">
    <property type="entry name" value="Acyl_transf_3"/>
    <property type="match status" value="1"/>
</dbReference>
<gene>
    <name evidence="3" type="ORF">AL705_05335</name>
</gene>
<feature type="transmembrane region" description="Helical" evidence="1">
    <location>
        <begin position="38"/>
        <end position="58"/>
    </location>
</feature>
<evidence type="ECO:0000313" key="4">
    <source>
        <dbReference type="Proteomes" id="UP000068137"/>
    </source>
</evidence>
<dbReference type="AlphaFoldDB" id="A0A0M4M8J9"/>
<dbReference type="EMBL" id="CP012390">
    <property type="protein sequence ID" value="ALE19113.1"/>
    <property type="molecule type" value="Genomic_DNA"/>
</dbReference>
<evidence type="ECO:0000256" key="1">
    <source>
        <dbReference type="SAM" id="Phobius"/>
    </source>
</evidence>
<feature type="transmembrane region" description="Helical" evidence="1">
    <location>
        <begin position="292"/>
        <end position="313"/>
    </location>
</feature>
<feature type="transmembrane region" description="Helical" evidence="1">
    <location>
        <begin position="363"/>
        <end position="384"/>
    </location>
</feature>
<keyword evidence="1" id="KW-0812">Transmembrane</keyword>
<feature type="transmembrane region" description="Helical" evidence="1">
    <location>
        <begin position="107"/>
        <end position="125"/>
    </location>
</feature>
<protein>
    <recommendedName>
        <fullName evidence="2">Acyltransferase 3 domain-containing protein</fullName>
    </recommendedName>
</protein>
<feature type="transmembrane region" description="Helical" evidence="1">
    <location>
        <begin position="193"/>
        <end position="212"/>
    </location>
</feature>
<feature type="transmembrane region" description="Helical" evidence="1">
    <location>
        <begin position="158"/>
        <end position="181"/>
    </location>
</feature>
<dbReference type="PANTHER" id="PTHR23028:SF53">
    <property type="entry name" value="ACYL_TRANSF_3 DOMAIN-CONTAINING PROTEIN"/>
    <property type="match status" value="1"/>
</dbReference>
<reference evidence="3 4" key="1">
    <citation type="journal article" date="2015" name="Genome Announc.">
        <title>Complete Genome Sequences for Two Strains of a Novel Fastidious, Partially Acid-Fast, Gram-Positive Corynebacterineae Bacterium, Derived from Human Clinical Samples.</title>
        <authorList>
            <person name="Nicholson A.C."/>
            <person name="Bell M."/>
            <person name="Humrighouse B.W."/>
            <person name="McQuiston J.R."/>
        </authorList>
    </citation>
    <scope>NUCLEOTIDE SEQUENCE [LARGE SCALE GENOMIC DNA]</scope>
    <source>
        <strain evidence="3 4">X1698</strain>
    </source>
</reference>
<dbReference type="InterPro" id="IPR002656">
    <property type="entry name" value="Acyl_transf_3_dom"/>
</dbReference>
<keyword evidence="1" id="KW-0472">Membrane</keyword>
<keyword evidence="1" id="KW-1133">Transmembrane helix</keyword>
<evidence type="ECO:0000259" key="2">
    <source>
        <dbReference type="Pfam" id="PF01757"/>
    </source>
</evidence>
<sequence>MEQPRSFIPALEGVRALAALGVLTSHVAFQTGAGWQWLWGRLDLWVAVFFAVSGFLLWRRQSLAARQESTGASSLGSAARFTANAAVHSAVDPAARPAVGRYYRARFVRIMPAYWLVVVTVLLLFPGGQRLSWEGVLANLTLTQVYVPLSLTDGLTQMWSLSVEGGFYLLLPLAAWALWGLRGQRVRWRIPTIAAVSLLFLGWAWVPLGQLWEPLGELNGQMQFLAFIPWFGVGMLLAEVWADRCLGLRQHREVTVLVQVGWLNPLVVAVLFVVAAQPFMGPVAFVQPSPGAFAWRMVLGVGIAFFSVAPLVVGPARARHPVLCSGVVQALGRWSYGIFLWHLVALRAAFQILGLPLFNGHTLGVWVVTVLLTVPLSAASYALVEEPLRRRLRAWEGRRAAAALEVEVAAALEPHVEKPAGEEV</sequence>
<dbReference type="STRING" id="1528099.AL705_05335"/>
<dbReference type="PANTHER" id="PTHR23028">
    <property type="entry name" value="ACETYLTRANSFERASE"/>
    <property type="match status" value="1"/>
</dbReference>
<accession>A0A0M4M8J9</accession>